<evidence type="ECO:0000313" key="6">
    <source>
        <dbReference type="Proteomes" id="UP000321814"/>
    </source>
</evidence>
<dbReference type="Proteomes" id="UP000321814">
    <property type="component" value="Unassembled WGS sequence"/>
</dbReference>
<feature type="domain" description="PAC" evidence="3">
    <location>
        <begin position="78"/>
        <end position="126"/>
    </location>
</feature>
<dbReference type="InterPro" id="IPR043128">
    <property type="entry name" value="Rev_trsase/Diguanyl_cyclase"/>
</dbReference>
<evidence type="ECO:0000259" key="2">
    <source>
        <dbReference type="PROSITE" id="PS50112"/>
    </source>
</evidence>
<evidence type="ECO:0000259" key="3">
    <source>
        <dbReference type="PROSITE" id="PS50113"/>
    </source>
</evidence>
<organism evidence="5 6">
    <name type="scientific">Rheinheimera tangshanensis</name>
    <dbReference type="NCBI Taxonomy" id="400153"/>
    <lineage>
        <taxon>Bacteria</taxon>
        <taxon>Pseudomonadati</taxon>
        <taxon>Pseudomonadota</taxon>
        <taxon>Gammaproteobacteria</taxon>
        <taxon>Chromatiales</taxon>
        <taxon>Chromatiaceae</taxon>
        <taxon>Rheinheimera</taxon>
    </lineage>
</organism>
<dbReference type="CDD" id="cd00130">
    <property type="entry name" value="PAS"/>
    <property type="match status" value="1"/>
</dbReference>
<keyword evidence="6" id="KW-1185">Reference proteome</keyword>
<dbReference type="NCBIfam" id="TIGR00254">
    <property type="entry name" value="GGDEF"/>
    <property type="match status" value="1"/>
</dbReference>
<dbReference type="PANTHER" id="PTHR46663:SF3">
    <property type="entry name" value="SLL0267 PROTEIN"/>
    <property type="match status" value="1"/>
</dbReference>
<dbReference type="SUPFAM" id="SSF55073">
    <property type="entry name" value="Nucleotide cyclase"/>
    <property type="match status" value="1"/>
</dbReference>
<dbReference type="InterPro" id="IPR035965">
    <property type="entry name" value="PAS-like_dom_sf"/>
</dbReference>
<dbReference type="SMART" id="SM00267">
    <property type="entry name" value="GGDEF"/>
    <property type="match status" value="1"/>
</dbReference>
<dbReference type="InterPro" id="IPR000160">
    <property type="entry name" value="GGDEF_dom"/>
</dbReference>
<name>A0A5C8LQ12_9GAMM</name>
<evidence type="ECO:0000256" key="1">
    <source>
        <dbReference type="ARBA" id="ARBA00001946"/>
    </source>
</evidence>
<dbReference type="Gene3D" id="3.30.450.20">
    <property type="entry name" value="PAS domain"/>
    <property type="match status" value="1"/>
</dbReference>
<comment type="caution">
    <text evidence="5">The sequence shown here is derived from an EMBL/GenBank/DDBJ whole genome shotgun (WGS) entry which is preliminary data.</text>
</comment>
<reference evidence="5 6" key="1">
    <citation type="submission" date="2019-08" db="EMBL/GenBank/DDBJ databases">
        <title>Draft genome analysis of Rheinheimera tangshanensis isolated from the roots of fresh rice plants (Oryza sativa).</title>
        <authorList>
            <person name="Yu Q."/>
            <person name="Qi Y."/>
            <person name="Zhang H."/>
            <person name="Pu J."/>
        </authorList>
    </citation>
    <scope>NUCLEOTIDE SEQUENCE [LARGE SCALE GENOMIC DNA]</scope>
    <source>
        <strain evidence="5 6">JA3-B52</strain>
    </source>
</reference>
<dbReference type="Pfam" id="PF08447">
    <property type="entry name" value="PAS_3"/>
    <property type="match status" value="1"/>
</dbReference>
<dbReference type="PROSITE" id="PS50112">
    <property type="entry name" value="PAS"/>
    <property type="match status" value="1"/>
</dbReference>
<dbReference type="PROSITE" id="PS50887">
    <property type="entry name" value="GGDEF"/>
    <property type="match status" value="1"/>
</dbReference>
<evidence type="ECO:0000313" key="5">
    <source>
        <dbReference type="EMBL" id="TXK78053.1"/>
    </source>
</evidence>
<dbReference type="GO" id="GO:0003824">
    <property type="term" value="F:catalytic activity"/>
    <property type="evidence" value="ECO:0007669"/>
    <property type="project" value="UniProtKB-ARBA"/>
</dbReference>
<dbReference type="CDD" id="cd01949">
    <property type="entry name" value="GGDEF"/>
    <property type="match status" value="1"/>
</dbReference>
<comment type="cofactor">
    <cofactor evidence="1">
        <name>Mg(2+)</name>
        <dbReference type="ChEBI" id="CHEBI:18420"/>
    </cofactor>
</comment>
<dbReference type="RefSeq" id="WP_147905381.1">
    <property type="nucleotide sequence ID" value="NZ_BAAAGC010000006.1"/>
</dbReference>
<dbReference type="Pfam" id="PF00990">
    <property type="entry name" value="GGDEF"/>
    <property type="match status" value="1"/>
</dbReference>
<evidence type="ECO:0000259" key="4">
    <source>
        <dbReference type="PROSITE" id="PS50887"/>
    </source>
</evidence>
<dbReference type="Gene3D" id="3.30.70.270">
    <property type="match status" value="1"/>
</dbReference>
<dbReference type="FunFam" id="3.30.70.270:FF:000001">
    <property type="entry name" value="Diguanylate cyclase domain protein"/>
    <property type="match status" value="1"/>
</dbReference>
<dbReference type="InterPro" id="IPR029787">
    <property type="entry name" value="Nucleotide_cyclase"/>
</dbReference>
<dbReference type="InterPro" id="IPR052163">
    <property type="entry name" value="DGC-Regulatory_Protein"/>
</dbReference>
<dbReference type="SMART" id="SM00091">
    <property type="entry name" value="PAS"/>
    <property type="match status" value="1"/>
</dbReference>
<dbReference type="PROSITE" id="PS50113">
    <property type="entry name" value="PAC"/>
    <property type="match status" value="1"/>
</dbReference>
<dbReference type="PANTHER" id="PTHR46663">
    <property type="entry name" value="DIGUANYLATE CYCLASE DGCT-RELATED"/>
    <property type="match status" value="1"/>
</dbReference>
<proteinExistence type="predicted"/>
<gene>
    <name evidence="5" type="ORF">FU839_17380</name>
</gene>
<dbReference type="NCBIfam" id="TIGR00229">
    <property type="entry name" value="sensory_box"/>
    <property type="match status" value="1"/>
</dbReference>
<feature type="domain" description="PAS" evidence="2">
    <location>
        <begin position="5"/>
        <end position="75"/>
    </location>
</feature>
<protein>
    <submittedName>
        <fullName evidence="5">Diguanylate cyclase</fullName>
    </submittedName>
</protein>
<dbReference type="InterPro" id="IPR000700">
    <property type="entry name" value="PAS-assoc_C"/>
</dbReference>
<accession>A0A5C8LQ12</accession>
<dbReference type="InterPro" id="IPR000014">
    <property type="entry name" value="PAS"/>
</dbReference>
<dbReference type="InterPro" id="IPR013655">
    <property type="entry name" value="PAS_fold_3"/>
</dbReference>
<dbReference type="OrthoDB" id="5623169at2"/>
<feature type="domain" description="GGDEF" evidence="4">
    <location>
        <begin position="158"/>
        <end position="291"/>
    </location>
</feature>
<dbReference type="AlphaFoldDB" id="A0A5C8LQ12"/>
<sequence>MPSPSLASLSDYIDQLLEAICVVDANGHFLYLSSGCERIFGYQSSEMIGRSMIELVHPDDRERTLLAASEIMSGDEKIDFENRYIRKDGQIAHIQWSARWSEDHNVRVAVARDITKHKQLLEQLQHIAFYDPLTQLPNRALFEDRLQQSLARTRREQGMLALCFVDLDKFKEVNDRYGHAAGDLCLKKVAELLLYSVRETDTVARLGGDEFVIVMDAVAEQSAVMGTLQHLLTKLQQPFLFEQHQLQLSASIGIALFPLHGQDQASLLAAADRAMYKAKHAGGHQLSMATELSHSSGKNYG</sequence>
<dbReference type="EMBL" id="VRLR01000015">
    <property type="protein sequence ID" value="TXK78053.1"/>
    <property type="molecule type" value="Genomic_DNA"/>
</dbReference>
<dbReference type="SUPFAM" id="SSF55785">
    <property type="entry name" value="PYP-like sensor domain (PAS domain)"/>
    <property type="match status" value="1"/>
</dbReference>